<keyword evidence="2" id="KW-1185">Reference proteome</keyword>
<gene>
    <name evidence="1" type="ORF">ACPOL_1256</name>
</gene>
<dbReference type="EMBL" id="CP030840">
    <property type="protein sequence ID" value="AXC10604.1"/>
    <property type="molecule type" value="Genomic_DNA"/>
</dbReference>
<dbReference type="KEGG" id="abas:ACPOL_1256"/>
<evidence type="ECO:0000313" key="1">
    <source>
        <dbReference type="EMBL" id="AXC10604.1"/>
    </source>
</evidence>
<evidence type="ECO:0000313" key="2">
    <source>
        <dbReference type="Proteomes" id="UP000253606"/>
    </source>
</evidence>
<accession>A0A2Z5FVT1</accession>
<name>A0A2Z5FVT1_9BACT</name>
<dbReference type="Proteomes" id="UP000253606">
    <property type="component" value="Chromosome"/>
</dbReference>
<dbReference type="AlphaFoldDB" id="A0A2Z5FVT1"/>
<protein>
    <submittedName>
        <fullName evidence="1">Uncharacterized protein</fullName>
    </submittedName>
</protein>
<organism evidence="1 2">
    <name type="scientific">Acidisarcina polymorpha</name>
    <dbReference type="NCBI Taxonomy" id="2211140"/>
    <lineage>
        <taxon>Bacteria</taxon>
        <taxon>Pseudomonadati</taxon>
        <taxon>Acidobacteriota</taxon>
        <taxon>Terriglobia</taxon>
        <taxon>Terriglobales</taxon>
        <taxon>Acidobacteriaceae</taxon>
        <taxon>Acidisarcina</taxon>
    </lineage>
</organism>
<reference evidence="1 2" key="1">
    <citation type="journal article" date="2018" name="Front. Microbiol.">
        <title>Hydrolytic Capabilities as a Key to Environmental Success: Chitinolytic and Cellulolytic Acidobacteria From Acidic Sub-arctic Soils and Boreal Peatlands.</title>
        <authorList>
            <person name="Belova S.E."/>
            <person name="Ravin N.V."/>
            <person name="Pankratov T.A."/>
            <person name="Rakitin A.L."/>
            <person name="Ivanova A.A."/>
            <person name="Beletsky A.V."/>
            <person name="Mardanov A.V."/>
            <person name="Sinninghe Damste J.S."/>
            <person name="Dedysh S.N."/>
        </authorList>
    </citation>
    <scope>NUCLEOTIDE SEQUENCE [LARGE SCALE GENOMIC DNA]</scope>
    <source>
        <strain evidence="1 2">SBC82</strain>
    </source>
</reference>
<sequence length="49" mass="5626">MNEAVWDKYDSRVDDRRKRFDYGVGSKGIDLRQVESFNPNSMTLCGPAT</sequence>
<proteinExistence type="predicted"/>